<dbReference type="PANTHER" id="PTHR42929:SF1">
    <property type="entry name" value="INNER MEMBRANE ABC TRANSPORTER PERMEASE PROTEIN YDCU-RELATED"/>
    <property type="match status" value="1"/>
</dbReference>
<reference evidence="10" key="2">
    <citation type="journal article" date="2014" name="Genome Announc.">
        <title>Complete Genome Sequence of Mycoplasma californicum Strain HAZ160_1 from Bovine Mastitic Milk in Japan.</title>
        <authorList>
            <person name="Hata E."/>
            <person name="Murakami K."/>
        </authorList>
    </citation>
    <scope>NUCLEOTIDE SEQUENCE</scope>
    <source>
        <strain evidence="10">HAZ160_1</strain>
    </source>
</reference>
<reference evidence="10" key="4">
    <citation type="submission" date="2024-06" db="EMBL/GenBank/DDBJ databases">
        <authorList>
            <consortium name="Mycoplasma californicum genome sequencing consortium"/>
            <person name="Hata E."/>
            <person name="Tanaka K."/>
            <person name="Tamamura Y."/>
        </authorList>
    </citation>
    <scope>NUCLEOTIDE SEQUENCE</scope>
    <source>
        <strain evidence="10">HAZ160_1</strain>
    </source>
</reference>
<dbReference type="Gene3D" id="1.10.3720.10">
    <property type="entry name" value="MetI-like"/>
    <property type="match status" value="1"/>
</dbReference>
<feature type="transmembrane region" description="Helical" evidence="8">
    <location>
        <begin position="273"/>
        <end position="294"/>
    </location>
</feature>
<dbReference type="KEGG" id="mcm:MCAL160_0881"/>
<feature type="transmembrane region" description="Helical" evidence="8">
    <location>
        <begin position="213"/>
        <end position="243"/>
    </location>
</feature>
<reference evidence="10" key="3">
    <citation type="journal article" date="2019" name="Vet. Microbiol.">
        <title>Mutations associated with change of susceptibility to lincosamides and/or macrolides in field and laboratory-derived Mycoplasma californicum strains in Japan, and development of a rapid detection method for these mutations.</title>
        <authorList>
            <person name="Hata E."/>
            <person name="Nagai K."/>
            <person name="Murakami K."/>
        </authorList>
    </citation>
    <scope>NUCLEOTIDE SEQUENCE</scope>
    <source>
        <strain evidence="10">HAZ160_1</strain>
    </source>
</reference>
<keyword evidence="7 8" id="KW-0472">Membrane</keyword>
<dbReference type="InterPro" id="IPR000515">
    <property type="entry name" value="MetI-like"/>
</dbReference>
<evidence type="ECO:0000256" key="8">
    <source>
        <dbReference type="RuleBase" id="RU363032"/>
    </source>
</evidence>
<evidence type="ECO:0000313" key="10">
    <source>
        <dbReference type="EMBL" id="BAP01248.1"/>
    </source>
</evidence>
<dbReference type="GO" id="GO:0055085">
    <property type="term" value="P:transmembrane transport"/>
    <property type="evidence" value="ECO:0007669"/>
    <property type="project" value="InterPro"/>
</dbReference>
<organism evidence="10">
    <name type="scientific">Mycoplasmopsis californica HAZ160_1</name>
    <dbReference type="NCBI Taxonomy" id="1397850"/>
    <lineage>
        <taxon>Bacteria</taxon>
        <taxon>Bacillati</taxon>
        <taxon>Mycoplasmatota</taxon>
        <taxon>Mycoplasmoidales</taxon>
        <taxon>Metamycoplasmataceae</taxon>
        <taxon>Mycoplasmopsis</taxon>
    </lineage>
</organism>
<protein>
    <submittedName>
        <fullName evidence="10">Spermidine/putrescine ABC transporter permease protein PotB</fullName>
    </submittedName>
</protein>
<evidence type="ECO:0000256" key="7">
    <source>
        <dbReference type="ARBA" id="ARBA00023136"/>
    </source>
</evidence>
<name>A0AAT9F8M2_9BACT</name>
<feature type="transmembrane region" description="Helical" evidence="8">
    <location>
        <begin position="132"/>
        <end position="151"/>
    </location>
</feature>
<feature type="transmembrane region" description="Helical" evidence="8">
    <location>
        <begin position="50"/>
        <end position="76"/>
    </location>
</feature>
<reference evidence="10" key="1">
    <citation type="journal article" date="2014" name="Appl. Environ. Microbiol.">
        <title>Molecular Epidemiology of Cases of Mycoplasma californicum Infection in Japan.</title>
        <authorList>
            <person name="Hata E."/>
            <person name="Suzuki K."/>
            <person name="Hanyu H."/>
            <person name="Itoh M."/>
            <person name="Higuchi H."/>
            <person name="Kobayashi H."/>
        </authorList>
    </citation>
    <scope>NUCLEOTIDE SEQUENCE</scope>
    <source>
        <strain evidence="10">HAZ160_1</strain>
    </source>
</reference>
<feature type="transmembrane region" description="Helical" evidence="8">
    <location>
        <begin position="96"/>
        <end position="120"/>
    </location>
</feature>
<dbReference type="PROSITE" id="PS50928">
    <property type="entry name" value="ABC_TM1"/>
    <property type="match status" value="1"/>
</dbReference>
<dbReference type="AlphaFoldDB" id="A0AAT9F8M2"/>
<feature type="domain" description="ABC transmembrane type-1" evidence="9">
    <location>
        <begin position="97"/>
        <end position="292"/>
    </location>
</feature>
<evidence type="ECO:0000256" key="1">
    <source>
        <dbReference type="ARBA" id="ARBA00004651"/>
    </source>
</evidence>
<dbReference type="Pfam" id="PF00528">
    <property type="entry name" value="BPD_transp_1"/>
    <property type="match status" value="1"/>
</dbReference>
<dbReference type="GO" id="GO:0005886">
    <property type="term" value="C:plasma membrane"/>
    <property type="evidence" value="ECO:0007669"/>
    <property type="project" value="UniProtKB-SubCell"/>
</dbReference>
<comment type="subcellular location">
    <subcellularLocation>
        <location evidence="1 8">Cell membrane</location>
        <topology evidence="1 8">Multi-pass membrane protein</topology>
    </subcellularLocation>
</comment>
<keyword evidence="3 8" id="KW-0813">Transport</keyword>
<dbReference type="CDD" id="cd06261">
    <property type="entry name" value="TM_PBP2"/>
    <property type="match status" value="1"/>
</dbReference>
<keyword evidence="6 8" id="KW-1133">Transmembrane helix</keyword>
<dbReference type="SUPFAM" id="SSF161098">
    <property type="entry name" value="MetI-like"/>
    <property type="match status" value="1"/>
</dbReference>
<dbReference type="PANTHER" id="PTHR42929">
    <property type="entry name" value="INNER MEMBRANE ABC TRANSPORTER PERMEASE PROTEIN YDCU-RELATED-RELATED"/>
    <property type="match status" value="1"/>
</dbReference>
<evidence type="ECO:0000256" key="5">
    <source>
        <dbReference type="ARBA" id="ARBA00022692"/>
    </source>
</evidence>
<comment type="similarity">
    <text evidence="2">Belongs to the binding-protein-dependent transport system permease family. CysTW subfamily.</text>
</comment>
<accession>A0AAT9F8M2</accession>
<proteinExistence type="inferred from homology"/>
<evidence type="ECO:0000259" key="9">
    <source>
        <dbReference type="PROSITE" id="PS50928"/>
    </source>
</evidence>
<evidence type="ECO:0000256" key="2">
    <source>
        <dbReference type="ARBA" id="ARBA00007069"/>
    </source>
</evidence>
<evidence type="ECO:0000256" key="3">
    <source>
        <dbReference type="ARBA" id="ARBA00022448"/>
    </source>
</evidence>
<evidence type="ECO:0000256" key="6">
    <source>
        <dbReference type="ARBA" id="ARBA00022989"/>
    </source>
</evidence>
<evidence type="ECO:0000256" key="4">
    <source>
        <dbReference type="ARBA" id="ARBA00022475"/>
    </source>
</evidence>
<dbReference type="EMBL" id="AP013353">
    <property type="protein sequence ID" value="BAP01248.1"/>
    <property type="molecule type" value="Genomic_DNA"/>
</dbReference>
<sequence>MKLLKSLKLGKKLQFRELLTQSTLWKKMLSEITWLMNSKIKSKLALNKRLILLLPYVLIAIFLIILPMILIVIQAFTKYDNFDNAQIIKERNTWVIIGRSLKIGVISAILCLIIGFPYAYLTATAKSKVLPIYAISLILSPMIIFTIAKIYAIRGFFLSIFDEDALNAEWFMILALTYLNLPYMVMPLYSVFRDMPKNIIEASSDLGYNRIRTLFRVVIPYSFKAILSGFSLIFLASATTFVISDKLLPNPAQLQTVGSLINQYSDASNVYELSAGSTLVLVVSAIFIGSYLAINYVPKLIIKLVAKGGKRVKV</sequence>
<feature type="transmembrane region" description="Helical" evidence="8">
    <location>
        <begin position="171"/>
        <end position="192"/>
    </location>
</feature>
<dbReference type="InterPro" id="IPR035906">
    <property type="entry name" value="MetI-like_sf"/>
</dbReference>
<keyword evidence="4" id="KW-1003">Cell membrane</keyword>
<gene>
    <name evidence="10" type="primary">potB</name>
    <name evidence="10" type="ORF">MCAL160_0881</name>
</gene>
<keyword evidence="5 8" id="KW-0812">Transmembrane</keyword>